<dbReference type="OrthoDB" id="193931at2759"/>
<protein>
    <submittedName>
        <fullName evidence="1">Uncharacterized protein</fullName>
    </submittedName>
</protein>
<dbReference type="EMBL" id="CAAALY010269542">
    <property type="protein sequence ID" value="VEL41481.1"/>
    <property type="molecule type" value="Genomic_DNA"/>
</dbReference>
<dbReference type="Proteomes" id="UP000784294">
    <property type="component" value="Unassembled WGS sequence"/>
</dbReference>
<organism evidence="1 2">
    <name type="scientific">Protopolystoma xenopodis</name>
    <dbReference type="NCBI Taxonomy" id="117903"/>
    <lineage>
        <taxon>Eukaryota</taxon>
        <taxon>Metazoa</taxon>
        <taxon>Spiralia</taxon>
        <taxon>Lophotrochozoa</taxon>
        <taxon>Platyhelminthes</taxon>
        <taxon>Monogenea</taxon>
        <taxon>Polyopisthocotylea</taxon>
        <taxon>Polystomatidea</taxon>
        <taxon>Polystomatidae</taxon>
        <taxon>Protopolystoma</taxon>
    </lineage>
</organism>
<comment type="caution">
    <text evidence="1">The sequence shown here is derived from an EMBL/GenBank/DDBJ whole genome shotgun (WGS) entry which is preliminary data.</text>
</comment>
<evidence type="ECO:0000313" key="2">
    <source>
        <dbReference type="Proteomes" id="UP000784294"/>
    </source>
</evidence>
<keyword evidence="2" id="KW-1185">Reference proteome</keyword>
<evidence type="ECO:0000313" key="1">
    <source>
        <dbReference type="EMBL" id="VEL41481.1"/>
    </source>
</evidence>
<name>A0A3S5BV52_9PLAT</name>
<dbReference type="AlphaFoldDB" id="A0A3S5BV52"/>
<gene>
    <name evidence="1" type="ORF">PXEA_LOCUS34921</name>
</gene>
<sequence length="105" mass="10964">MATPGVVHTITSPTSFRAEYRRAGSGSSLLARPVKLQVDMVRATASAATLANVSSSISSPFASSSPSSQMTGQIIGSPISGLSVPPERELYAVNFQLLSVYLTFT</sequence>
<accession>A0A3S5BV52</accession>
<proteinExistence type="predicted"/>
<reference evidence="1" key="1">
    <citation type="submission" date="2018-11" db="EMBL/GenBank/DDBJ databases">
        <authorList>
            <consortium name="Pathogen Informatics"/>
        </authorList>
    </citation>
    <scope>NUCLEOTIDE SEQUENCE</scope>
</reference>